<protein>
    <submittedName>
        <fullName evidence="1">Uncharacterized protein</fullName>
    </submittedName>
</protein>
<accession>A0A512IQK4</accession>
<proteinExistence type="predicted"/>
<sequence>MTRDTPRSETDDPRRWIPGYRAIVFDREGQGANVVEIDAADDEEALTRAKAIAGALAFELWDALCMICRHEPAG</sequence>
<comment type="caution">
    <text evidence="1">The sequence shown here is derived from an EMBL/GenBank/DDBJ whole genome shotgun (WGS) entry which is preliminary data.</text>
</comment>
<dbReference type="AlphaFoldDB" id="A0A512IQK4"/>
<dbReference type="RefSeq" id="WP_147078867.1">
    <property type="nucleotide sequence ID" value="NZ_BJZT01000025.1"/>
</dbReference>
<reference evidence="1 2" key="1">
    <citation type="submission" date="2019-07" db="EMBL/GenBank/DDBJ databases">
        <title>Whole genome shotgun sequence of Methylobacterium haplocladii NBRC 107714.</title>
        <authorList>
            <person name="Hosoyama A."/>
            <person name="Uohara A."/>
            <person name="Ohji S."/>
            <person name="Ichikawa N."/>
        </authorList>
    </citation>
    <scope>NUCLEOTIDE SEQUENCE [LARGE SCALE GENOMIC DNA]</scope>
    <source>
        <strain evidence="1 2">NBRC 107714</strain>
    </source>
</reference>
<name>A0A512IQK4_9HYPH</name>
<evidence type="ECO:0000313" key="2">
    <source>
        <dbReference type="Proteomes" id="UP000321258"/>
    </source>
</evidence>
<dbReference type="Proteomes" id="UP000321258">
    <property type="component" value="Unassembled WGS sequence"/>
</dbReference>
<evidence type="ECO:0000313" key="1">
    <source>
        <dbReference type="EMBL" id="GEO99996.1"/>
    </source>
</evidence>
<keyword evidence="2" id="KW-1185">Reference proteome</keyword>
<dbReference type="EMBL" id="BJZT01000025">
    <property type="protein sequence ID" value="GEO99996.1"/>
    <property type="molecule type" value="Genomic_DNA"/>
</dbReference>
<gene>
    <name evidence="1" type="ORF">MHA02_23840</name>
</gene>
<organism evidence="1 2">
    <name type="scientific">Methylobacterium haplocladii</name>
    <dbReference type="NCBI Taxonomy" id="1176176"/>
    <lineage>
        <taxon>Bacteria</taxon>
        <taxon>Pseudomonadati</taxon>
        <taxon>Pseudomonadota</taxon>
        <taxon>Alphaproteobacteria</taxon>
        <taxon>Hyphomicrobiales</taxon>
        <taxon>Methylobacteriaceae</taxon>
        <taxon>Methylobacterium</taxon>
    </lineage>
</organism>